<dbReference type="SUPFAM" id="SSF69118">
    <property type="entry name" value="AhpD-like"/>
    <property type="match status" value="1"/>
</dbReference>
<dbReference type="Gene3D" id="1.20.1290.10">
    <property type="entry name" value="AhpD-like"/>
    <property type="match status" value="1"/>
</dbReference>
<dbReference type="InterPro" id="IPR052512">
    <property type="entry name" value="4CMD/NDH-1_regulator"/>
</dbReference>
<evidence type="ECO:0000256" key="1">
    <source>
        <dbReference type="SAM" id="MobiDB-lite"/>
    </source>
</evidence>
<feature type="region of interest" description="Disordered" evidence="1">
    <location>
        <begin position="1"/>
        <end position="29"/>
    </location>
</feature>
<dbReference type="Proteomes" id="UP000269692">
    <property type="component" value="Unassembled WGS sequence"/>
</dbReference>
<name>A0A3L7AHV6_9HYPH</name>
<evidence type="ECO:0000313" key="3">
    <source>
        <dbReference type="EMBL" id="RLP79969.1"/>
    </source>
</evidence>
<sequence length="179" mass="20580">MLHRRRPTDHNRARRRRPINSAANGAMGRTSMKSLLSERGTNTRRDVLGADWVDRNLQNTTEFDRAWQMYVTNINWAGTWSRNIIPQQQLSLINLAMLAASGQMKEFEHHFHNALVRTKVPLPQLRELLLHVAQYCGIPTGTDMFRIARHVLEQEGIDLSTLEPLDTDYLYTLGDETSA</sequence>
<gene>
    <name evidence="3" type="ORF">D9R14_06315</name>
</gene>
<dbReference type="PANTHER" id="PTHR33570">
    <property type="entry name" value="4-CARBOXYMUCONOLACTONE DECARBOXYLASE FAMILY PROTEIN"/>
    <property type="match status" value="1"/>
</dbReference>
<comment type="caution">
    <text evidence="3">The sequence shown here is derived from an EMBL/GenBank/DDBJ whole genome shotgun (WGS) entry which is preliminary data.</text>
</comment>
<dbReference type="GO" id="GO:0051920">
    <property type="term" value="F:peroxiredoxin activity"/>
    <property type="evidence" value="ECO:0007669"/>
    <property type="project" value="InterPro"/>
</dbReference>
<keyword evidence="4" id="KW-1185">Reference proteome</keyword>
<protein>
    <recommendedName>
        <fullName evidence="2">Carboxymuconolactone decarboxylase-like domain-containing protein</fullName>
    </recommendedName>
</protein>
<dbReference type="PANTHER" id="PTHR33570:SF2">
    <property type="entry name" value="CARBOXYMUCONOLACTONE DECARBOXYLASE-LIKE DOMAIN-CONTAINING PROTEIN"/>
    <property type="match status" value="1"/>
</dbReference>
<dbReference type="InterPro" id="IPR029032">
    <property type="entry name" value="AhpD-like"/>
</dbReference>
<feature type="domain" description="Carboxymuconolactone decarboxylase-like" evidence="2">
    <location>
        <begin position="68"/>
        <end position="149"/>
    </location>
</feature>
<accession>A0A3L7AHV6</accession>
<dbReference type="Pfam" id="PF02627">
    <property type="entry name" value="CMD"/>
    <property type="match status" value="1"/>
</dbReference>
<dbReference type="AlphaFoldDB" id="A0A3L7AHV6"/>
<evidence type="ECO:0000313" key="4">
    <source>
        <dbReference type="Proteomes" id="UP000269692"/>
    </source>
</evidence>
<dbReference type="InterPro" id="IPR003779">
    <property type="entry name" value="CMD-like"/>
</dbReference>
<reference evidence="3 4" key="1">
    <citation type="submission" date="2018-10" db="EMBL/GenBank/DDBJ databases">
        <title>Xanthobacter tagetidis genome sequencing and assembly.</title>
        <authorList>
            <person name="Maclea K.S."/>
            <person name="Goen A.E."/>
            <person name="Fatima S.A."/>
        </authorList>
    </citation>
    <scope>NUCLEOTIDE SEQUENCE [LARGE SCALE GENOMIC DNA]</scope>
    <source>
        <strain evidence="3 4">ATCC 700314</strain>
    </source>
</reference>
<dbReference type="OrthoDB" id="9801400at2"/>
<evidence type="ECO:0000259" key="2">
    <source>
        <dbReference type="Pfam" id="PF02627"/>
    </source>
</evidence>
<organism evidence="3 4">
    <name type="scientific">Xanthobacter tagetidis</name>
    <dbReference type="NCBI Taxonomy" id="60216"/>
    <lineage>
        <taxon>Bacteria</taxon>
        <taxon>Pseudomonadati</taxon>
        <taxon>Pseudomonadota</taxon>
        <taxon>Alphaproteobacteria</taxon>
        <taxon>Hyphomicrobiales</taxon>
        <taxon>Xanthobacteraceae</taxon>
        <taxon>Xanthobacter</taxon>
    </lineage>
</organism>
<feature type="compositionally biased region" description="Basic residues" evidence="1">
    <location>
        <begin position="1"/>
        <end position="18"/>
    </location>
</feature>
<proteinExistence type="predicted"/>
<dbReference type="EMBL" id="RCTF01000004">
    <property type="protein sequence ID" value="RLP79969.1"/>
    <property type="molecule type" value="Genomic_DNA"/>
</dbReference>